<gene>
    <name evidence="1" type="ORF">ILEXP_LOCUS51637</name>
</gene>
<evidence type="ECO:0000313" key="2">
    <source>
        <dbReference type="Proteomes" id="UP001642360"/>
    </source>
</evidence>
<dbReference type="EMBL" id="CAUOFW020008082">
    <property type="protein sequence ID" value="CAK9181561.1"/>
    <property type="molecule type" value="Genomic_DNA"/>
</dbReference>
<sequence>MIFLLNPTLPGGDLISPNLLSVFPLLCHLSVTFKLSNVVYLSRHLKKFPIALPDHFHSFLYSKPHVKAVLDSFLCLSTVFFNIISSINYVLPNLSIKVLH</sequence>
<reference evidence="1 2" key="1">
    <citation type="submission" date="2024-02" db="EMBL/GenBank/DDBJ databases">
        <authorList>
            <person name="Vignale AGUSTIN F."/>
            <person name="Sosa J E."/>
            <person name="Modenutti C."/>
        </authorList>
    </citation>
    <scope>NUCLEOTIDE SEQUENCE [LARGE SCALE GENOMIC DNA]</scope>
</reference>
<evidence type="ECO:0000313" key="1">
    <source>
        <dbReference type="EMBL" id="CAK9181561.1"/>
    </source>
</evidence>
<protein>
    <submittedName>
        <fullName evidence="1">Uncharacterized protein</fullName>
    </submittedName>
</protein>
<dbReference type="Proteomes" id="UP001642360">
    <property type="component" value="Unassembled WGS sequence"/>
</dbReference>
<accession>A0ABC8UKH7</accession>
<dbReference type="AlphaFoldDB" id="A0ABC8UKH7"/>
<name>A0ABC8UKH7_9AQUA</name>
<keyword evidence="2" id="KW-1185">Reference proteome</keyword>
<proteinExistence type="predicted"/>
<comment type="caution">
    <text evidence="1">The sequence shown here is derived from an EMBL/GenBank/DDBJ whole genome shotgun (WGS) entry which is preliminary data.</text>
</comment>
<organism evidence="1 2">
    <name type="scientific">Ilex paraguariensis</name>
    <name type="common">yerba mate</name>
    <dbReference type="NCBI Taxonomy" id="185542"/>
    <lineage>
        <taxon>Eukaryota</taxon>
        <taxon>Viridiplantae</taxon>
        <taxon>Streptophyta</taxon>
        <taxon>Embryophyta</taxon>
        <taxon>Tracheophyta</taxon>
        <taxon>Spermatophyta</taxon>
        <taxon>Magnoliopsida</taxon>
        <taxon>eudicotyledons</taxon>
        <taxon>Gunneridae</taxon>
        <taxon>Pentapetalae</taxon>
        <taxon>asterids</taxon>
        <taxon>campanulids</taxon>
        <taxon>Aquifoliales</taxon>
        <taxon>Aquifoliaceae</taxon>
        <taxon>Ilex</taxon>
    </lineage>
</organism>